<feature type="transmembrane region" description="Helical" evidence="1">
    <location>
        <begin position="12"/>
        <end position="34"/>
    </location>
</feature>
<sequence>MSSPNKLHPISYVNGLITAIKQNFFVFIVFIFFQLKDFDFSNPKSYIWPGLLFTIFVITYCSQIIKAYTTRYWIDNDKFILTKGLFNKERKELNIERIQSIDTSQTLINQLIGGVELKIKTPSDGIELSVITKKQSELIEQQIDHLQLEILNGKNTEVNQINQDKVDIEINKDRVQDKDKYNTNDKLLQQQIYHMPFKQLLFMSLTSGAIGLAFATIGPTFGVFSNFIPWSKLGETFGVIAHALTITIIAIVVCIIAISYVVGTILNIMRYFDFCVTYDAKQLKITYGLFNKKKITVPTERVQAIVEQQSYVRRIFGYTAIHFIITSDFNINNDNDDGNNNGNIIVLPFIKRKHAYQVIQKLIPEMEFQQIVPGMPRKGFHRHFLIPTLVVIAVTVCCLYFWSQFLWLIVSMATIVILLFIVKAIIYTKNAGLKITNNELTIRTITLFNRRTYYLKRNKIIGFDTFQHPLLKRSHLINFKVIIAKGLDKKKIGLKFATEKQVLILKDWFERGESHERN</sequence>
<dbReference type="OrthoDB" id="2195155at2"/>
<accession>G5JLV3</accession>
<protein>
    <submittedName>
        <fullName evidence="3">Membrane-flanked domain-containing protein</fullName>
    </submittedName>
</protein>
<dbReference type="RefSeq" id="WP_002465151.1">
    <property type="nucleotide sequence ID" value="NZ_AEUN01000539.1"/>
</dbReference>
<reference evidence="3 4" key="1">
    <citation type="journal article" date="2012" name="BMC Genomics">
        <title>Comparative genomic analysis of the genus Staphylococcus including Staphylococcus aureus and its newly described sister species Staphylococcus simiae.</title>
        <authorList>
            <person name="Suzuki H."/>
            <person name="Lefebure T."/>
            <person name="Pavinski Bitar P."/>
            <person name="Stanhope M.J."/>
        </authorList>
    </citation>
    <scope>NUCLEOTIDE SEQUENCE [LARGE SCALE GENOMIC DNA]</scope>
    <source>
        <strain evidence="3 4">CCM 7213</strain>
    </source>
</reference>
<comment type="caution">
    <text evidence="3">The sequence shown here is derived from an EMBL/GenBank/DDBJ whole genome shotgun (WGS) entry which is preliminary data.</text>
</comment>
<evidence type="ECO:0000256" key="1">
    <source>
        <dbReference type="SAM" id="Phobius"/>
    </source>
</evidence>
<dbReference type="AlphaFoldDB" id="G5JLV3"/>
<dbReference type="InterPro" id="IPR005182">
    <property type="entry name" value="YdbS-like_PH"/>
</dbReference>
<dbReference type="PATRIC" id="fig|911238.3.peg.2182"/>
<feature type="transmembrane region" description="Helical" evidence="1">
    <location>
        <begin position="240"/>
        <end position="262"/>
    </location>
</feature>
<dbReference type="Pfam" id="PF03703">
    <property type="entry name" value="bPH_2"/>
    <property type="match status" value="2"/>
</dbReference>
<evidence type="ECO:0000313" key="3">
    <source>
        <dbReference type="EMBL" id="EHJ06829.1"/>
    </source>
</evidence>
<feature type="transmembrane region" description="Helical" evidence="1">
    <location>
        <begin position="46"/>
        <end position="65"/>
    </location>
</feature>
<dbReference type="InterPro" id="IPR014529">
    <property type="entry name" value="UCP026631"/>
</dbReference>
<keyword evidence="1" id="KW-1133">Transmembrane helix</keyword>
<feature type="transmembrane region" description="Helical" evidence="1">
    <location>
        <begin position="200"/>
        <end position="228"/>
    </location>
</feature>
<proteinExistence type="predicted"/>
<keyword evidence="1" id="KW-0812">Transmembrane</keyword>
<keyword evidence="1" id="KW-0472">Membrane</keyword>
<dbReference type="PANTHER" id="PTHR34473">
    <property type="entry name" value="UPF0699 TRANSMEMBRANE PROTEIN YDBS"/>
    <property type="match status" value="1"/>
</dbReference>
<evidence type="ECO:0000313" key="4">
    <source>
        <dbReference type="Proteomes" id="UP000005413"/>
    </source>
</evidence>
<dbReference type="EMBL" id="AEUN01000539">
    <property type="protein sequence ID" value="EHJ06829.1"/>
    <property type="molecule type" value="Genomic_DNA"/>
</dbReference>
<feature type="transmembrane region" description="Helical" evidence="1">
    <location>
        <begin position="408"/>
        <end position="426"/>
    </location>
</feature>
<keyword evidence="4" id="KW-1185">Reference proteome</keyword>
<feature type="domain" description="YdbS-like PH" evidence="2">
    <location>
        <begin position="276"/>
        <end position="328"/>
    </location>
</feature>
<dbReference type="PANTHER" id="PTHR34473:SF2">
    <property type="entry name" value="UPF0699 TRANSMEMBRANE PROTEIN YDBT"/>
    <property type="match status" value="1"/>
</dbReference>
<dbReference type="PIRSF" id="PIRSF026631">
    <property type="entry name" value="UCP026631"/>
    <property type="match status" value="1"/>
</dbReference>
<organism evidence="3 4">
    <name type="scientific">Staphylococcus simiae CCM 7213 = CCUG 51256</name>
    <dbReference type="NCBI Taxonomy" id="911238"/>
    <lineage>
        <taxon>Bacteria</taxon>
        <taxon>Bacillati</taxon>
        <taxon>Bacillota</taxon>
        <taxon>Bacilli</taxon>
        <taxon>Bacillales</taxon>
        <taxon>Staphylococcaceae</taxon>
        <taxon>Staphylococcus</taxon>
    </lineage>
</organism>
<gene>
    <name evidence="3" type="ORF">SS7213T_12362</name>
</gene>
<feature type="transmembrane region" description="Helical" evidence="1">
    <location>
        <begin position="384"/>
        <end position="402"/>
    </location>
</feature>
<feature type="domain" description="YdbS-like PH" evidence="2">
    <location>
        <begin position="68"/>
        <end position="142"/>
    </location>
</feature>
<evidence type="ECO:0000259" key="2">
    <source>
        <dbReference type="Pfam" id="PF03703"/>
    </source>
</evidence>
<dbReference type="Proteomes" id="UP000005413">
    <property type="component" value="Unassembled WGS sequence"/>
</dbReference>
<name>G5JLV3_9STAP</name>